<organism evidence="2 3">
    <name type="scientific">Thermoproteota archaeon</name>
    <dbReference type="NCBI Taxonomy" id="2056631"/>
    <lineage>
        <taxon>Archaea</taxon>
        <taxon>Thermoproteota</taxon>
    </lineage>
</organism>
<dbReference type="Proteomes" id="UP000269499">
    <property type="component" value="Unassembled WGS sequence"/>
</dbReference>
<evidence type="ECO:0000313" key="3">
    <source>
        <dbReference type="Proteomes" id="UP000269499"/>
    </source>
</evidence>
<dbReference type="AlphaFoldDB" id="A0A497F0E2"/>
<proteinExistence type="predicted"/>
<dbReference type="InterPro" id="IPR038723">
    <property type="entry name" value="ArnR1-like_HTH"/>
</dbReference>
<dbReference type="Pfam" id="PF14947">
    <property type="entry name" value="HTH_45"/>
    <property type="match status" value="1"/>
</dbReference>
<evidence type="ECO:0000313" key="2">
    <source>
        <dbReference type="EMBL" id="RLE52927.1"/>
    </source>
</evidence>
<reference evidence="2 3" key="1">
    <citation type="submission" date="2018-06" db="EMBL/GenBank/DDBJ databases">
        <title>Extensive metabolic versatility and redundancy in microbially diverse, dynamic hydrothermal sediments.</title>
        <authorList>
            <person name="Dombrowski N."/>
            <person name="Teske A."/>
            <person name="Baker B.J."/>
        </authorList>
    </citation>
    <scope>NUCLEOTIDE SEQUENCE [LARGE SCALE GENOMIC DNA]</scope>
    <source>
        <strain evidence="2">B20_G2</strain>
    </source>
</reference>
<dbReference type="EMBL" id="QMRA01000090">
    <property type="protein sequence ID" value="RLE52927.1"/>
    <property type="molecule type" value="Genomic_DNA"/>
</dbReference>
<gene>
    <name evidence="2" type="ORF">DRJ26_04050</name>
</gene>
<dbReference type="InterPro" id="IPR036390">
    <property type="entry name" value="WH_DNA-bd_sf"/>
</dbReference>
<dbReference type="Gene3D" id="1.10.10.10">
    <property type="entry name" value="Winged helix-like DNA-binding domain superfamily/Winged helix DNA-binding domain"/>
    <property type="match status" value="1"/>
</dbReference>
<name>A0A497F0E2_9CREN</name>
<dbReference type="InterPro" id="IPR036388">
    <property type="entry name" value="WH-like_DNA-bd_sf"/>
</dbReference>
<accession>A0A497F0E2</accession>
<sequence>MKKRYRSRLQIMADIMNTITIEGGRAGITRILYGANLSYDRLVRYLNELIEANLLKAIEENGKTFYALTKKGYEFLKEYKKIKEFAEAFGIKI</sequence>
<feature type="domain" description="ArnR1-like winged helix-turn-helix" evidence="1">
    <location>
        <begin position="6"/>
        <end position="86"/>
    </location>
</feature>
<comment type="caution">
    <text evidence="2">The sequence shown here is derived from an EMBL/GenBank/DDBJ whole genome shotgun (WGS) entry which is preliminary data.</text>
</comment>
<protein>
    <recommendedName>
        <fullName evidence="1">ArnR1-like winged helix-turn-helix domain-containing protein</fullName>
    </recommendedName>
</protein>
<evidence type="ECO:0000259" key="1">
    <source>
        <dbReference type="Pfam" id="PF14947"/>
    </source>
</evidence>
<dbReference type="SUPFAM" id="SSF46785">
    <property type="entry name" value="Winged helix' DNA-binding domain"/>
    <property type="match status" value="1"/>
</dbReference>